<sequence>MEHSRLPFKTDPQSPLPINVQIKEQIKWLISKDFLKADDALPSTNELAEQLSINRNTIQWIYSQLKEEGLLIMQKGRGTRIATEDRIKEFKQQNPYFSFVEKTVKDAFEQGFNIENVMLSGFAYTQLFGAKHEKRKRYLFIECKTMACRFYLDEIQRRSSADIQTIDISSPDEELFQAIQKADVVVTVNEMTEVVKKKAGSSELKMISVSSSQDVTLLFDMLLQ</sequence>
<dbReference type="PROSITE" id="PS50949">
    <property type="entry name" value="HTH_GNTR"/>
    <property type="match status" value="1"/>
</dbReference>
<evidence type="ECO:0000313" key="5">
    <source>
        <dbReference type="EMBL" id="SFF45176.1"/>
    </source>
</evidence>
<feature type="domain" description="HTH gntR-type" evidence="4">
    <location>
        <begin position="16"/>
        <end position="84"/>
    </location>
</feature>
<evidence type="ECO:0000256" key="3">
    <source>
        <dbReference type="ARBA" id="ARBA00023163"/>
    </source>
</evidence>
<gene>
    <name evidence="5" type="ORF">SAMN04487969_14122</name>
</gene>
<dbReference type="AlphaFoldDB" id="A0A1I2IWU5"/>
<dbReference type="SUPFAM" id="SSF46785">
    <property type="entry name" value="Winged helix' DNA-binding domain"/>
    <property type="match status" value="1"/>
</dbReference>
<dbReference type="SMART" id="SM00345">
    <property type="entry name" value="HTH_GNTR"/>
    <property type="match status" value="1"/>
</dbReference>
<dbReference type="PRINTS" id="PR00035">
    <property type="entry name" value="HTHGNTR"/>
</dbReference>
<evidence type="ECO:0000256" key="2">
    <source>
        <dbReference type="ARBA" id="ARBA00023125"/>
    </source>
</evidence>
<proteinExistence type="predicted"/>
<dbReference type="PANTHER" id="PTHR38445">
    <property type="entry name" value="HTH-TYPE TRANSCRIPTIONAL REPRESSOR YTRA"/>
    <property type="match status" value="1"/>
</dbReference>
<evidence type="ECO:0000256" key="1">
    <source>
        <dbReference type="ARBA" id="ARBA00023015"/>
    </source>
</evidence>
<dbReference type="InterPro" id="IPR036390">
    <property type="entry name" value="WH_DNA-bd_sf"/>
</dbReference>
<dbReference type="InterPro" id="IPR000524">
    <property type="entry name" value="Tscrpt_reg_HTH_GntR"/>
</dbReference>
<keyword evidence="2 5" id="KW-0238">DNA-binding</keyword>
<protein>
    <submittedName>
        <fullName evidence="5">DNA-binding transcriptional regulator YhcF, GntR family</fullName>
    </submittedName>
</protein>
<accession>A0A1I2IWU5</accession>
<dbReference type="RefSeq" id="WP_046234537.1">
    <property type="nucleotide sequence ID" value="NZ_FONN01000041.1"/>
</dbReference>
<evidence type="ECO:0000313" key="6">
    <source>
        <dbReference type="Proteomes" id="UP000183410"/>
    </source>
</evidence>
<dbReference type="InterPro" id="IPR036388">
    <property type="entry name" value="WH-like_DNA-bd_sf"/>
</dbReference>
<reference evidence="6" key="1">
    <citation type="submission" date="2016-10" db="EMBL/GenBank/DDBJ databases">
        <authorList>
            <person name="Varghese N."/>
            <person name="Submissions S."/>
        </authorList>
    </citation>
    <scope>NUCLEOTIDE SEQUENCE [LARGE SCALE GENOMIC DNA]</scope>
    <source>
        <strain evidence="6">CGMCC 1.10223</strain>
    </source>
</reference>
<keyword evidence="6" id="KW-1185">Reference proteome</keyword>
<dbReference type="PANTHER" id="PTHR38445:SF9">
    <property type="entry name" value="HTH-TYPE TRANSCRIPTIONAL REPRESSOR YTRA"/>
    <property type="match status" value="1"/>
</dbReference>
<keyword evidence="1" id="KW-0805">Transcription regulation</keyword>
<evidence type="ECO:0000259" key="4">
    <source>
        <dbReference type="PROSITE" id="PS50949"/>
    </source>
</evidence>
<dbReference type="CDD" id="cd07377">
    <property type="entry name" value="WHTH_GntR"/>
    <property type="match status" value="1"/>
</dbReference>
<dbReference type="Gene3D" id="1.10.10.10">
    <property type="entry name" value="Winged helix-like DNA-binding domain superfamily/Winged helix DNA-binding domain"/>
    <property type="match status" value="1"/>
</dbReference>
<dbReference type="EMBL" id="FONN01000041">
    <property type="protein sequence ID" value="SFF45176.1"/>
    <property type="molecule type" value="Genomic_DNA"/>
</dbReference>
<dbReference type="Pfam" id="PF00392">
    <property type="entry name" value="GntR"/>
    <property type="match status" value="1"/>
</dbReference>
<dbReference type="Proteomes" id="UP000183410">
    <property type="component" value="Unassembled WGS sequence"/>
</dbReference>
<organism evidence="5 6">
    <name type="scientific">Paenibacillus algorifonticola</name>
    <dbReference type="NCBI Taxonomy" id="684063"/>
    <lineage>
        <taxon>Bacteria</taxon>
        <taxon>Bacillati</taxon>
        <taxon>Bacillota</taxon>
        <taxon>Bacilli</taxon>
        <taxon>Bacillales</taxon>
        <taxon>Paenibacillaceae</taxon>
        <taxon>Paenibacillus</taxon>
    </lineage>
</organism>
<dbReference type="OrthoDB" id="9802328at2"/>
<keyword evidence="3" id="KW-0804">Transcription</keyword>
<name>A0A1I2IWU5_9BACL</name>
<dbReference type="GO" id="GO:0003677">
    <property type="term" value="F:DNA binding"/>
    <property type="evidence" value="ECO:0007669"/>
    <property type="project" value="UniProtKB-KW"/>
</dbReference>
<dbReference type="GO" id="GO:0003700">
    <property type="term" value="F:DNA-binding transcription factor activity"/>
    <property type="evidence" value="ECO:0007669"/>
    <property type="project" value="InterPro"/>
</dbReference>